<name>A0A022Q9W3_ERYGU</name>
<dbReference type="AlphaFoldDB" id="A0A022Q9W3"/>
<evidence type="ECO:0000313" key="7">
    <source>
        <dbReference type="Proteomes" id="UP000030748"/>
    </source>
</evidence>
<gene>
    <name evidence="6" type="ORF">MIMGU_mgv1a006800mg</name>
</gene>
<dbReference type="GO" id="GO:0046872">
    <property type="term" value="F:metal ion binding"/>
    <property type="evidence" value="ECO:0007669"/>
    <property type="project" value="UniProtKB-KW"/>
</dbReference>
<dbReference type="GO" id="GO:0009570">
    <property type="term" value="C:chloroplast stroma"/>
    <property type="evidence" value="ECO:0000318"/>
    <property type="project" value="GO_Central"/>
</dbReference>
<dbReference type="Pfam" id="PF03055">
    <property type="entry name" value="RPE65"/>
    <property type="match status" value="1"/>
</dbReference>
<dbReference type="GO" id="GO:0016121">
    <property type="term" value="P:carotene catabolic process"/>
    <property type="evidence" value="ECO:0000318"/>
    <property type="project" value="GO_Central"/>
</dbReference>
<dbReference type="eggNOG" id="KOG1285">
    <property type="taxonomic scope" value="Eukaryota"/>
</dbReference>
<reference evidence="6 7" key="1">
    <citation type="journal article" date="2013" name="Proc. Natl. Acad. Sci. U.S.A.">
        <title>Fine-scale variation in meiotic recombination in Mimulus inferred from population shotgun sequencing.</title>
        <authorList>
            <person name="Hellsten U."/>
            <person name="Wright K.M."/>
            <person name="Jenkins J."/>
            <person name="Shu S."/>
            <person name="Yuan Y."/>
            <person name="Wessler S.R."/>
            <person name="Schmutz J."/>
            <person name="Willis J.H."/>
            <person name="Rokhsar D.S."/>
        </authorList>
    </citation>
    <scope>NUCLEOTIDE SEQUENCE [LARGE SCALE GENOMIC DNA]</scope>
    <source>
        <strain evidence="7">cv. DUN x IM62</strain>
    </source>
</reference>
<keyword evidence="2 5" id="KW-0479">Metal-binding</keyword>
<organism evidence="6 7">
    <name type="scientific">Erythranthe guttata</name>
    <name type="common">Yellow monkey flower</name>
    <name type="synonym">Mimulus guttatus</name>
    <dbReference type="NCBI Taxonomy" id="4155"/>
    <lineage>
        <taxon>Eukaryota</taxon>
        <taxon>Viridiplantae</taxon>
        <taxon>Streptophyta</taxon>
        <taxon>Embryophyta</taxon>
        <taxon>Tracheophyta</taxon>
        <taxon>Spermatophyta</taxon>
        <taxon>Magnoliopsida</taxon>
        <taxon>eudicotyledons</taxon>
        <taxon>Gunneridae</taxon>
        <taxon>Pentapetalae</taxon>
        <taxon>asterids</taxon>
        <taxon>lamiids</taxon>
        <taxon>Lamiales</taxon>
        <taxon>Phrymaceae</taxon>
        <taxon>Erythranthe</taxon>
    </lineage>
</organism>
<evidence type="ECO:0008006" key="8">
    <source>
        <dbReference type="Google" id="ProtNLM"/>
    </source>
</evidence>
<evidence type="ECO:0000256" key="2">
    <source>
        <dbReference type="ARBA" id="ARBA00022723"/>
    </source>
</evidence>
<keyword evidence="3" id="KW-0223">Dioxygenase</keyword>
<dbReference type="PANTHER" id="PTHR10543:SF46">
    <property type="entry name" value="CAROTENOID CLEAVAGE DIOXYGENASE 4, CHLOROPLASTIC-RELATED"/>
    <property type="match status" value="1"/>
</dbReference>
<keyword evidence="7" id="KW-1185">Reference proteome</keyword>
<evidence type="ECO:0000256" key="3">
    <source>
        <dbReference type="ARBA" id="ARBA00022964"/>
    </source>
</evidence>
<protein>
    <recommendedName>
        <fullName evidence="8">9-cis-epoxycarotenoid dioxygenase</fullName>
    </recommendedName>
</protein>
<sequence>MIQMIRISDGKATFCRRYIKTYKYMMERDLGYPIIPSFLSSFNGVMASLARVAVTAARVVAGEFTPVVNGYGTSNISVAVIAGKLYALGESDLPYEIKVTADGDLVTLGRCDFGGGGVAAGEEFLGMTAHPKVDPGTGEAFAFRYHVAAPHLTFFRIDSEGRKQADVAIRAVKTATVVHDFAVTENYAVFNEGQMVITPAEILRGRRPVRVDGGKIPRIGVIEKYARDESGMWWVDAPGVNISHAVNAWEEDGGDTVVMVVTNYTTVEMVFDRLDMGQTTLEEIRINTKTKKIRRRPLSDRVLDLAVINPAFVGKKNRYVYAPIIETPMKIVGLVKVDISLSSDDSVVGTRMYEPGCTGGEPFFVANNPAGNEDDGFLITYVYDEISQESTFLVMDAKSPNLEIVAAVKIPSRVPNGIHGFFVNEDCLSKM</sequence>
<comment type="similarity">
    <text evidence="1">Belongs to the carotenoid oxygenase family.</text>
</comment>
<dbReference type="EMBL" id="KI632002">
    <property type="protein sequence ID" value="EYU25447.1"/>
    <property type="molecule type" value="Genomic_DNA"/>
</dbReference>
<feature type="binding site" evidence="5">
    <location>
        <position position="244"/>
    </location>
    <ligand>
        <name>Fe cation</name>
        <dbReference type="ChEBI" id="CHEBI:24875"/>
        <note>catalytic</note>
    </ligand>
</feature>
<comment type="cofactor">
    <cofactor evidence="5">
        <name>Fe(2+)</name>
        <dbReference type="ChEBI" id="CHEBI:29033"/>
    </cofactor>
    <text evidence="5">Binds 1 Fe(2+) ion per subunit.</text>
</comment>
<feature type="binding site" evidence="5">
    <location>
        <position position="179"/>
    </location>
    <ligand>
        <name>Fe cation</name>
        <dbReference type="ChEBI" id="CHEBI:24875"/>
        <note>catalytic</note>
    </ligand>
</feature>
<evidence type="ECO:0000313" key="6">
    <source>
        <dbReference type="EMBL" id="EYU25447.1"/>
    </source>
</evidence>
<keyword evidence="3" id="KW-0560">Oxidoreductase</keyword>
<evidence type="ECO:0000256" key="1">
    <source>
        <dbReference type="ARBA" id="ARBA00006787"/>
    </source>
</evidence>
<keyword evidence="4 5" id="KW-0408">Iron</keyword>
<dbReference type="STRING" id="4155.A0A022Q9W3"/>
<evidence type="ECO:0000256" key="4">
    <source>
        <dbReference type="ARBA" id="ARBA00023004"/>
    </source>
</evidence>
<evidence type="ECO:0000256" key="5">
    <source>
        <dbReference type="PIRSR" id="PIRSR604294-1"/>
    </source>
</evidence>
<dbReference type="GO" id="GO:0010436">
    <property type="term" value="F:carotenoid dioxygenase activity"/>
    <property type="evidence" value="ECO:0000318"/>
    <property type="project" value="GO_Central"/>
</dbReference>
<dbReference type="InterPro" id="IPR004294">
    <property type="entry name" value="Carotenoid_Oase"/>
</dbReference>
<feature type="binding site" evidence="5">
    <location>
        <position position="130"/>
    </location>
    <ligand>
        <name>Fe cation</name>
        <dbReference type="ChEBI" id="CHEBI:24875"/>
        <note>catalytic</note>
    </ligand>
</feature>
<feature type="binding site" evidence="5">
    <location>
        <position position="419"/>
    </location>
    <ligand>
        <name>Fe cation</name>
        <dbReference type="ChEBI" id="CHEBI:24875"/>
        <note>catalytic</note>
    </ligand>
</feature>
<accession>A0A022Q9W3</accession>
<dbReference type="Proteomes" id="UP000030748">
    <property type="component" value="Unassembled WGS sequence"/>
</dbReference>
<proteinExistence type="inferred from homology"/>
<dbReference type="PANTHER" id="PTHR10543">
    <property type="entry name" value="BETA-CAROTENE DIOXYGENASE"/>
    <property type="match status" value="1"/>
</dbReference>